<gene>
    <name evidence="1" type="ORF">CD32_01140</name>
</gene>
<keyword evidence="2" id="KW-1185">Reference proteome</keyword>
<sequence length="313" mass="35290">MQVQEAIREKQKALIGMVGPSGSGKSLSSLLLAYGIVKEMYPDLSEEERWKKIGAADTEHKRLLNYVGQKFGDVTIGSFKYINFEPPFNTDRYNMAIQLLKQQGVEVVIVDSLSHQWQGEGGVVEVHGSMQGNSFQNWGKLAPESSKLVKGLTSQDVHLITTLRVKSDYVIEQIDGKNVPKKVGMKPVQKDDMEYEFDTVFSLNMDHTARVSKDITNLFDGEFFINEDIGAKLYRYLELGVDVQAEERARREEEEANRMSNVAKIRELSSTDEEVAKIVSDCEFKANDQLENFTVPMVDKLIKLLGGKVNVQN</sequence>
<dbReference type="EMBL" id="JPVP01000037">
    <property type="protein sequence ID" value="KGR88700.1"/>
    <property type="molecule type" value="Genomic_DNA"/>
</dbReference>
<accession>A0A0A3IZ42</accession>
<dbReference type="InterPro" id="IPR027417">
    <property type="entry name" value="P-loop_NTPase"/>
</dbReference>
<dbReference type="STRING" id="1220589.CD32_01140"/>
<dbReference type="AlphaFoldDB" id="A0A0A3IZ42"/>
<evidence type="ECO:0008006" key="3">
    <source>
        <dbReference type="Google" id="ProtNLM"/>
    </source>
</evidence>
<comment type="caution">
    <text evidence="1">The sequence shown here is derived from an EMBL/GenBank/DDBJ whole genome shotgun (WGS) entry which is preliminary data.</text>
</comment>
<dbReference type="SUPFAM" id="SSF52540">
    <property type="entry name" value="P-loop containing nucleoside triphosphate hydrolases"/>
    <property type="match status" value="1"/>
</dbReference>
<dbReference type="eggNOG" id="COG1192">
    <property type="taxonomic scope" value="Bacteria"/>
</dbReference>
<dbReference type="RefSeq" id="WP_036150334.1">
    <property type="nucleotide sequence ID" value="NZ_AVCX01000026.1"/>
</dbReference>
<protein>
    <recommendedName>
        <fullName evidence="3">AAA+ ATPase domain-containing protein</fullName>
    </recommendedName>
</protein>
<organism evidence="1 2">
    <name type="scientific">Lysinibacillus odysseyi 34hs-1 = NBRC 100172</name>
    <dbReference type="NCBI Taxonomy" id="1220589"/>
    <lineage>
        <taxon>Bacteria</taxon>
        <taxon>Bacillati</taxon>
        <taxon>Bacillota</taxon>
        <taxon>Bacilli</taxon>
        <taxon>Bacillales</taxon>
        <taxon>Bacillaceae</taxon>
        <taxon>Lysinibacillus</taxon>
    </lineage>
</organism>
<dbReference type="OrthoDB" id="1625426at2"/>
<reference evidence="1 2" key="1">
    <citation type="submission" date="2014-02" db="EMBL/GenBank/DDBJ databases">
        <title>Draft genome sequence of Lysinibacillus odysseyi NBRC 100172.</title>
        <authorList>
            <person name="Zhang F."/>
            <person name="Wang G."/>
            <person name="Zhang L."/>
        </authorList>
    </citation>
    <scope>NUCLEOTIDE SEQUENCE [LARGE SCALE GENOMIC DNA]</scope>
    <source>
        <strain evidence="1 2">NBRC 100172</strain>
    </source>
</reference>
<dbReference type="Pfam" id="PF13479">
    <property type="entry name" value="AAA_24"/>
    <property type="match status" value="1"/>
</dbReference>
<evidence type="ECO:0000313" key="2">
    <source>
        <dbReference type="Proteomes" id="UP000030437"/>
    </source>
</evidence>
<proteinExistence type="predicted"/>
<dbReference type="Proteomes" id="UP000030437">
    <property type="component" value="Unassembled WGS sequence"/>
</dbReference>
<evidence type="ECO:0000313" key="1">
    <source>
        <dbReference type="EMBL" id="KGR88700.1"/>
    </source>
</evidence>
<name>A0A0A3IZ42_9BACI</name>